<comment type="caution">
    <text evidence="2">The sequence shown here is derived from an EMBL/GenBank/DDBJ whole genome shotgun (WGS) entry which is preliminary data.</text>
</comment>
<proteinExistence type="predicted"/>
<name>A0A1C7NHS0_9FUNG</name>
<feature type="compositionally biased region" description="Polar residues" evidence="1">
    <location>
        <begin position="51"/>
        <end position="77"/>
    </location>
</feature>
<protein>
    <submittedName>
        <fullName evidence="2">Uncharacterized protein</fullName>
    </submittedName>
</protein>
<organism evidence="2 3">
    <name type="scientific">Choanephora cucurbitarum</name>
    <dbReference type="NCBI Taxonomy" id="101091"/>
    <lineage>
        <taxon>Eukaryota</taxon>
        <taxon>Fungi</taxon>
        <taxon>Fungi incertae sedis</taxon>
        <taxon>Mucoromycota</taxon>
        <taxon>Mucoromycotina</taxon>
        <taxon>Mucoromycetes</taxon>
        <taxon>Mucorales</taxon>
        <taxon>Mucorineae</taxon>
        <taxon>Choanephoraceae</taxon>
        <taxon>Choanephoroideae</taxon>
        <taxon>Choanephora</taxon>
    </lineage>
</organism>
<accession>A0A1C7NHS0</accession>
<evidence type="ECO:0000313" key="3">
    <source>
        <dbReference type="Proteomes" id="UP000093000"/>
    </source>
</evidence>
<reference evidence="2 3" key="1">
    <citation type="submission" date="2016-03" db="EMBL/GenBank/DDBJ databases">
        <title>Choanephora cucurbitarum.</title>
        <authorList>
            <person name="Min B."/>
            <person name="Park H."/>
            <person name="Park J.-H."/>
            <person name="Shin H.-D."/>
            <person name="Choi I.-G."/>
        </authorList>
    </citation>
    <scope>NUCLEOTIDE SEQUENCE [LARGE SCALE GENOMIC DNA]</scope>
    <source>
        <strain evidence="2 3">KUS-F28377</strain>
    </source>
</reference>
<gene>
    <name evidence="2" type="ORF">A0J61_03411</name>
</gene>
<keyword evidence="3" id="KW-1185">Reference proteome</keyword>
<dbReference type="AlphaFoldDB" id="A0A1C7NHS0"/>
<evidence type="ECO:0000313" key="2">
    <source>
        <dbReference type="EMBL" id="OBZ88530.1"/>
    </source>
</evidence>
<dbReference type="Proteomes" id="UP000093000">
    <property type="component" value="Unassembled WGS sequence"/>
</dbReference>
<dbReference type="OrthoDB" id="2264689at2759"/>
<sequence>MGLPLWKPRDLVEDASPILHKSHRTDIADRDDNPWPNFSRQLMQHVHRRNSSPLHRNSQPRAQTRIGSRNSILTSSLVDRRRSSRAHLPGSSTSTSPPIRSELDRRLHQRITEKEDLLEQLSMTATLLDHFLAARSAYGSDAAILSSVLIEEFELPAILENAYSLIALTPSVLSITNSSNTTSSSRNGNREPNTLQEMVDRLLQIPPYSNRIQSIEQNIISAHRRIQDQLDLLGSAIPSRPHNSSSQLALTHTRSRVTSHTIESLPLSSDDWSHSRIRDEWNHNRMHGD</sequence>
<evidence type="ECO:0000256" key="1">
    <source>
        <dbReference type="SAM" id="MobiDB-lite"/>
    </source>
</evidence>
<dbReference type="EMBL" id="LUGH01000146">
    <property type="protein sequence ID" value="OBZ88530.1"/>
    <property type="molecule type" value="Genomic_DNA"/>
</dbReference>
<feature type="region of interest" description="Disordered" evidence="1">
    <location>
        <begin position="47"/>
        <end position="102"/>
    </location>
</feature>
<dbReference type="InParanoid" id="A0A1C7NHS0"/>